<reference evidence="3" key="1">
    <citation type="submission" date="2025-08" db="UniProtKB">
        <authorList>
            <consortium name="RefSeq"/>
        </authorList>
    </citation>
    <scope>IDENTIFICATION</scope>
    <source>
        <tissue evidence="3">Muscle</tissue>
    </source>
</reference>
<dbReference type="Proteomes" id="UP000694941">
    <property type="component" value="Unplaced"/>
</dbReference>
<accession>A0ABM1TG65</accession>
<dbReference type="GeneID" id="111088591"/>
<dbReference type="RefSeq" id="XP_022254871.1">
    <property type="nucleotide sequence ID" value="XM_022399163.1"/>
</dbReference>
<name>A0ABM1TG65_LIMPO</name>
<evidence type="ECO:0000313" key="3">
    <source>
        <dbReference type="RefSeq" id="XP_022254871.1"/>
    </source>
</evidence>
<protein>
    <submittedName>
        <fullName evidence="3">Uncharacterized protein LOC111088591 isoform X1</fullName>
    </submittedName>
</protein>
<evidence type="ECO:0000256" key="1">
    <source>
        <dbReference type="SAM" id="MobiDB-lite"/>
    </source>
</evidence>
<sequence>MGPLQPFCVSPPMDQVRELMNHCSVPSTSDATATTVPGPGGAPSAPPVPVGCLGNRMLSRNVNGTGYSGRMYGEHHNAPCRQPAFGQQGTIWLFKVVLTH</sequence>
<proteinExistence type="predicted"/>
<organism evidence="2 3">
    <name type="scientific">Limulus polyphemus</name>
    <name type="common">Atlantic horseshoe crab</name>
    <dbReference type="NCBI Taxonomy" id="6850"/>
    <lineage>
        <taxon>Eukaryota</taxon>
        <taxon>Metazoa</taxon>
        <taxon>Ecdysozoa</taxon>
        <taxon>Arthropoda</taxon>
        <taxon>Chelicerata</taxon>
        <taxon>Merostomata</taxon>
        <taxon>Xiphosura</taxon>
        <taxon>Limulidae</taxon>
        <taxon>Limulus</taxon>
    </lineage>
</organism>
<gene>
    <name evidence="3" type="primary">LOC111088591</name>
</gene>
<evidence type="ECO:0000313" key="2">
    <source>
        <dbReference type="Proteomes" id="UP000694941"/>
    </source>
</evidence>
<keyword evidence="2" id="KW-1185">Reference proteome</keyword>
<feature type="region of interest" description="Disordered" evidence="1">
    <location>
        <begin position="25"/>
        <end position="47"/>
    </location>
</feature>